<feature type="transmembrane region" description="Helical" evidence="14">
    <location>
        <begin position="376"/>
        <end position="397"/>
    </location>
</feature>
<evidence type="ECO:0000256" key="9">
    <source>
        <dbReference type="ARBA" id="ARBA00023122"/>
    </source>
</evidence>
<feature type="transmembrane region" description="Helical" evidence="14">
    <location>
        <begin position="462"/>
        <end position="492"/>
    </location>
</feature>
<dbReference type="PRINTS" id="PR01120">
    <property type="entry name" value="CLCHANNELPLT"/>
</dbReference>
<name>A0AAN9PXH0_CANGL</name>
<dbReference type="SUPFAM" id="SSF54631">
    <property type="entry name" value="CBS-domain pair"/>
    <property type="match status" value="1"/>
</dbReference>
<dbReference type="PRINTS" id="PR00762">
    <property type="entry name" value="CLCHANNEL"/>
</dbReference>
<keyword evidence="4 14" id="KW-0812">Transmembrane</keyword>
<dbReference type="PANTHER" id="PTHR11689">
    <property type="entry name" value="CHLORIDE CHANNEL PROTEIN CLC FAMILY MEMBER"/>
    <property type="match status" value="1"/>
</dbReference>
<evidence type="ECO:0000256" key="5">
    <source>
        <dbReference type="ARBA" id="ARBA00022737"/>
    </source>
</evidence>
<evidence type="ECO:0000256" key="3">
    <source>
        <dbReference type="ARBA" id="ARBA00022448"/>
    </source>
</evidence>
<comment type="caution">
    <text evidence="14">Lacks conserved residue(s) required for the propagation of feature annotation.</text>
</comment>
<dbReference type="Gene3D" id="1.10.3080.10">
    <property type="entry name" value="Clc chloride channel"/>
    <property type="match status" value="1"/>
</dbReference>
<feature type="transmembrane region" description="Helical" evidence="14">
    <location>
        <begin position="279"/>
        <end position="299"/>
    </location>
</feature>
<gene>
    <name evidence="17" type="ORF">VNO77_34882</name>
</gene>
<comment type="similarity">
    <text evidence="2 14">Belongs to the chloride channel (TC 2.A.49) family.</text>
</comment>
<keyword evidence="18" id="KW-1185">Reference proteome</keyword>
<dbReference type="Pfam" id="PF00654">
    <property type="entry name" value="Voltage_CLC"/>
    <property type="match status" value="1"/>
</dbReference>
<keyword evidence="7 14" id="KW-1133">Transmembrane helix</keyword>
<evidence type="ECO:0000313" key="18">
    <source>
        <dbReference type="Proteomes" id="UP001367508"/>
    </source>
</evidence>
<dbReference type="PANTHER" id="PTHR11689:SF146">
    <property type="entry name" value="CHLORIDE CHANNEL PROTEIN"/>
    <property type="match status" value="1"/>
</dbReference>
<dbReference type="InterPro" id="IPR046342">
    <property type="entry name" value="CBS_dom_sf"/>
</dbReference>
<evidence type="ECO:0000256" key="14">
    <source>
        <dbReference type="RuleBase" id="RU361221"/>
    </source>
</evidence>
<feature type="transmembrane region" description="Helical" evidence="14">
    <location>
        <begin position="336"/>
        <end position="356"/>
    </location>
</feature>
<evidence type="ECO:0000256" key="12">
    <source>
        <dbReference type="ARBA" id="ARBA00023214"/>
    </source>
</evidence>
<comment type="caution">
    <text evidence="17">The sequence shown here is derived from an EMBL/GenBank/DDBJ whole genome shotgun (WGS) entry which is preliminary data.</text>
</comment>
<dbReference type="CDD" id="cd04591">
    <property type="entry name" value="CBS_pair_voltage-gated_CLC_euk_bac"/>
    <property type="match status" value="1"/>
</dbReference>
<dbReference type="GO" id="GO:0034707">
    <property type="term" value="C:chloride channel complex"/>
    <property type="evidence" value="ECO:0007669"/>
    <property type="project" value="UniProtKB-KW"/>
</dbReference>
<evidence type="ECO:0000256" key="11">
    <source>
        <dbReference type="ARBA" id="ARBA00023173"/>
    </source>
</evidence>
<feature type="transmembrane region" description="Helical" evidence="14">
    <location>
        <begin position="133"/>
        <end position="161"/>
    </location>
</feature>
<keyword evidence="11" id="KW-0869">Chloride channel</keyword>
<keyword evidence="3 14" id="KW-0813">Transport</keyword>
<dbReference type="SMART" id="SM00116">
    <property type="entry name" value="CBS"/>
    <property type="match status" value="2"/>
</dbReference>
<dbReference type="FunFam" id="1.10.3080.10:FF:000004">
    <property type="entry name" value="Chloride channel ClC3"/>
    <property type="match status" value="1"/>
</dbReference>
<keyword evidence="12 14" id="KW-0868">Chloride</keyword>
<dbReference type="SUPFAM" id="SSF81340">
    <property type="entry name" value="Clc chloride channel"/>
    <property type="match status" value="1"/>
</dbReference>
<evidence type="ECO:0000259" key="16">
    <source>
        <dbReference type="PROSITE" id="PS51371"/>
    </source>
</evidence>
<evidence type="ECO:0000256" key="10">
    <source>
        <dbReference type="ARBA" id="ARBA00023136"/>
    </source>
</evidence>
<feature type="compositionally biased region" description="Basic and acidic residues" evidence="15">
    <location>
        <begin position="1"/>
        <end position="11"/>
    </location>
</feature>
<feature type="transmembrane region" description="Helical" evidence="14">
    <location>
        <begin position="87"/>
        <end position="113"/>
    </location>
</feature>
<keyword evidence="6" id="KW-0407">Ion channel</keyword>
<dbReference type="InterPro" id="IPR051280">
    <property type="entry name" value="Cl-channel/antiporter"/>
</dbReference>
<evidence type="ECO:0000256" key="8">
    <source>
        <dbReference type="ARBA" id="ARBA00023065"/>
    </source>
</evidence>
<keyword evidence="10 14" id="KW-0472">Membrane</keyword>
<dbReference type="InterPro" id="IPR002251">
    <property type="entry name" value="Cl_channel_pln"/>
</dbReference>
<accession>A0AAN9PXH0</accession>
<feature type="region of interest" description="Disordered" evidence="15">
    <location>
        <begin position="1"/>
        <end position="35"/>
    </location>
</feature>
<keyword evidence="9 13" id="KW-0129">CBS domain</keyword>
<dbReference type="Proteomes" id="UP001367508">
    <property type="component" value="Unassembled WGS sequence"/>
</dbReference>
<dbReference type="AlphaFoldDB" id="A0AAN9PXH0"/>
<dbReference type="InterPro" id="IPR000644">
    <property type="entry name" value="CBS_dom"/>
</dbReference>
<evidence type="ECO:0000256" key="4">
    <source>
        <dbReference type="ARBA" id="ARBA00022692"/>
    </source>
</evidence>
<feature type="transmembrane region" description="Helical" evidence="14">
    <location>
        <begin position="545"/>
        <end position="562"/>
    </location>
</feature>
<comment type="subcellular location">
    <subcellularLocation>
        <location evidence="1 14">Membrane</location>
        <topology evidence="1 14">Multi-pass membrane protein</topology>
    </subcellularLocation>
</comment>
<evidence type="ECO:0000256" key="6">
    <source>
        <dbReference type="ARBA" id="ARBA00022882"/>
    </source>
</evidence>
<dbReference type="GO" id="GO:0005247">
    <property type="term" value="F:voltage-gated chloride channel activity"/>
    <property type="evidence" value="ECO:0007669"/>
    <property type="project" value="InterPro"/>
</dbReference>
<dbReference type="InterPro" id="IPR014743">
    <property type="entry name" value="Cl-channel_core"/>
</dbReference>
<dbReference type="EMBL" id="JAYMYQ010000008">
    <property type="protein sequence ID" value="KAK7316130.1"/>
    <property type="molecule type" value="Genomic_DNA"/>
</dbReference>
<organism evidence="17 18">
    <name type="scientific">Canavalia gladiata</name>
    <name type="common">Sword bean</name>
    <name type="synonym">Dolichos gladiatus</name>
    <dbReference type="NCBI Taxonomy" id="3824"/>
    <lineage>
        <taxon>Eukaryota</taxon>
        <taxon>Viridiplantae</taxon>
        <taxon>Streptophyta</taxon>
        <taxon>Embryophyta</taxon>
        <taxon>Tracheophyta</taxon>
        <taxon>Spermatophyta</taxon>
        <taxon>Magnoliopsida</taxon>
        <taxon>eudicotyledons</taxon>
        <taxon>Gunneridae</taxon>
        <taxon>Pentapetalae</taxon>
        <taxon>rosids</taxon>
        <taxon>fabids</taxon>
        <taxon>Fabales</taxon>
        <taxon>Fabaceae</taxon>
        <taxon>Papilionoideae</taxon>
        <taxon>50 kb inversion clade</taxon>
        <taxon>NPAAA clade</taxon>
        <taxon>indigoferoid/millettioid clade</taxon>
        <taxon>Phaseoleae</taxon>
        <taxon>Canavalia</taxon>
    </lineage>
</organism>
<feature type="transmembrane region" description="Helical" evidence="14">
    <location>
        <begin position="182"/>
        <end position="203"/>
    </location>
</feature>
<sequence length="784" mass="86639">MDEKSCLHKENTSINDNMVETEVEERDPESNPLNESLLKRSRTLSSNPLALVGAKVSYIESLDYEINENDLFKQDWRSRSRTQVLQYIFLKWSLAFLVGLLTGIIATLINLAVENIAGYKFLGVVEYIQEERYLVGFLYFTGINFLLTFVAAILCVCLAPTAAGPGIPEIKAYLNGVDTPNMYGATTLLVKIIGSIGAVSAGLDLGKEGPLVHIGSCIASLLGQGGPDKHRIKWRWLRYFNNDRDRRDLITCGASSGVCAAFRAPVGGVLFALEEVATWWRSALLWRTFFSTAVVVVVLRATIELCNKGKCGLFGEGGLIMFDVSNVTVRYSVMDIIPVVCIGVLGGVLGSLYNYLLHKVLRVYNLINQKGKIYKLLLALSVSIFTSVCQYGLPFLAKCTPCNSSLPESMCPTNGRSGNYKQFNCPNGHYNDLATLLLTTNDDAVRNIFSTNTPLEYQSSSVLIFFALYCILGLITFGIAVPSGLFLPIILMGSGYGRLLGKIMGPHTNIDHGLFAVLGAASLMAGSMRMTVSLCVIFLELTNNLLLLPITMIVLLIAKTVGDSFNPSIYEIILHLKGLPFMDANPEPWMRNLTVGELVDVKPAVVSFRGVEKVANIVSALKNTTHNGFPVMVGGVVPPTGQAHEVTELHGIILRAHLIQVLKKKWFLKERRRTEEWEVREKFTWVELAEREGNIEDVAVTKEEMEMFVDLHPLTNTTPFTVLESMSVAKALVLFRQVGLRHMLVVPKYQASGVSPVIGILTRQDLLAYNILTVFPHLEKAKRK</sequence>
<proteinExistence type="inferred from homology"/>
<feature type="domain" description="CBS" evidence="16">
    <location>
        <begin position="715"/>
        <end position="779"/>
    </location>
</feature>
<feature type="transmembrane region" description="Helical" evidence="14">
    <location>
        <begin position="248"/>
        <end position="273"/>
    </location>
</feature>
<evidence type="ECO:0000256" key="15">
    <source>
        <dbReference type="SAM" id="MobiDB-lite"/>
    </source>
</evidence>
<evidence type="ECO:0000256" key="2">
    <source>
        <dbReference type="ARBA" id="ARBA00009476"/>
    </source>
</evidence>
<dbReference type="Pfam" id="PF00571">
    <property type="entry name" value="CBS"/>
    <property type="match status" value="1"/>
</dbReference>
<keyword evidence="8 14" id="KW-0406">Ion transport</keyword>
<evidence type="ECO:0000256" key="7">
    <source>
        <dbReference type="ARBA" id="ARBA00022989"/>
    </source>
</evidence>
<dbReference type="GO" id="GO:0009705">
    <property type="term" value="C:plant-type vacuole membrane"/>
    <property type="evidence" value="ECO:0007669"/>
    <property type="project" value="TreeGrafter"/>
</dbReference>
<keyword evidence="5" id="KW-0677">Repeat</keyword>
<dbReference type="PROSITE" id="PS51371">
    <property type="entry name" value="CBS"/>
    <property type="match status" value="1"/>
</dbReference>
<evidence type="ECO:0000256" key="1">
    <source>
        <dbReference type="ARBA" id="ARBA00004141"/>
    </source>
</evidence>
<dbReference type="InterPro" id="IPR001807">
    <property type="entry name" value="ClC"/>
</dbReference>
<evidence type="ECO:0000256" key="13">
    <source>
        <dbReference type="PROSITE-ProRule" id="PRU00703"/>
    </source>
</evidence>
<protein>
    <recommendedName>
        <fullName evidence="14">Chloride channel protein</fullName>
    </recommendedName>
</protein>
<reference evidence="17 18" key="1">
    <citation type="submission" date="2024-01" db="EMBL/GenBank/DDBJ databases">
        <title>The genomes of 5 underutilized Papilionoideae crops provide insights into root nodulation and disease resistanc.</title>
        <authorList>
            <person name="Jiang F."/>
        </authorList>
    </citation>
    <scope>NUCLEOTIDE SEQUENCE [LARGE SCALE GENOMIC DNA]</scope>
    <source>
        <strain evidence="17">LVBAO_FW01</strain>
        <tissue evidence="17">Leaves</tissue>
    </source>
</reference>
<dbReference type="GO" id="GO:0009671">
    <property type="term" value="F:nitrate:proton symporter activity"/>
    <property type="evidence" value="ECO:0007669"/>
    <property type="project" value="TreeGrafter"/>
</dbReference>
<evidence type="ECO:0000313" key="17">
    <source>
        <dbReference type="EMBL" id="KAK7316130.1"/>
    </source>
</evidence>
<dbReference type="CDD" id="cd03685">
    <property type="entry name" value="ClC_6_like"/>
    <property type="match status" value="1"/>
</dbReference>
<keyword evidence="6" id="KW-0851">Voltage-gated channel</keyword>